<evidence type="ECO:0000313" key="1">
    <source>
        <dbReference type="EMBL" id="PSF34501.1"/>
    </source>
</evidence>
<name>A0A2T1LTS4_9CHRO</name>
<dbReference type="Proteomes" id="UP000239001">
    <property type="component" value="Unassembled WGS sequence"/>
</dbReference>
<reference evidence="1 2" key="1">
    <citation type="submission" date="2018-03" db="EMBL/GenBank/DDBJ databases">
        <title>The ancient ancestry and fast evolution of plastids.</title>
        <authorList>
            <person name="Moore K.R."/>
            <person name="Magnabosco C."/>
            <person name="Momper L."/>
            <person name="Gold D.A."/>
            <person name="Bosak T."/>
            <person name="Fournier G.P."/>
        </authorList>
    </citation>
    <scope>NUCLEOTIDE SEQUENCE [LARGE SCALE GENOMIC DNA]</scope>
    <source>
        <strain evidence="1 2">CCALA 016</strain>
    </source>
</reference>
<comment type="caution">
    <text evidence="1">The sequence shown here is derived from an EMBL/GenBank/DDBJ whole genome shotgun (WGS) entry which is preliminary data.</text>
</comment>
<organism evidence="1 2">
    <name type="scientific">Aphanothece hegewaldii CCALA 016</name>
    <dbReference type="NCBI Taxonomy" id="2107694"/>
    <lineage>
        <taxon>Bacteria</taxon>
        <taxon>Bacillati</taxon>
        <taxon>Cyanobacteriota</taxon>
        <taxon>Cyanophyceae</taxon>
        <taxon>Oscillatoriophycideae</taxon>
        <taxon>Chroococcales</taxon>
        <taxon>Aphanothecaceae</taxon>
        <taxon>Aphanothece</taxon>
    </lineage>
</organism>
<keyword evidence="2" id="KW-1185">Reference proteome</keyword>
<dbReference type="RefSeq" id="WP_106458482.1">
    <property type="nucleotide sequence ID" value="NZ_PXOH01000026.1"/>
</dbReference>
<evidence type="ECO:0000313" key="2">
    <source>
        <dbReference type="Proteomes" id="UP000239001"/>
    </source>
</evidence>
<gene>
    <name evidence="1" type="ORF">C7H19_18915</name>
</gene>
<dbReference type="AlphaFoldDB" id="A0A2T1LTS4"/>
<protein>
    <submittedName>
        <fullName evidence="1">Uncharacterized protein</fullName>
    </submittedName>
</protein>
<proteinExistence type="predicted"/>
<reference evidence="1 2" key="2">
    <citation type="submission" date="2018-03" db="EMBL/GenBank/DDBJ databases">
        <authorList>
            <person name="Keele B.F."/>
        </authorList>
    </citation>
    <scope>NUCLEOTIDE SEQUENCE [LARGE SCALE GENOMIC DNA]</scope>
    <source>
        <strain evidence="1 2">CCALA 016</strain>
    </source>
</reference>
<dbReference type="OrthoDB" id="428292at2"/>
<dbReference type="EMBL" id="PXOH01000026">
    <property type="protein sequence ID" value="PSF34501.1"/>
    <property type="molecule type" value="Genomic_DNA"/>
</dbReference>
<accession>A0A2T1LTS4</accession>
<sequence length="79" mass="9216">MKIKVTQQGVLIPKELLEGIEEVEVQKENNVIILTSTYSKELTQSIRDLLWGIRNRHRVNPSNFGIPDSTELIREDRER</sequence>